<feature type="compositionally biased region" description="Polar residues" evidence="1">
    <location>
        <begin position="318"/>
        <end position="335"/>
    </location>
</feature>
<gene>
    <name evidence="3" type="ORF">K432DRAFT_296168</name>
</gene>
<dbReference type="EMBL" id="KV744932">
    <property type="protein sequence ID" value="OCK81131.1"/>
    <property type="molecule type" value="Genomic_DNA"/>
</dbReference>
<keyword evidence="4" id="KW-1185">Reference proteome</keyword>
<dbReference type="InterPro" id="IPR036305">
    <property type="entry name" value="RGS_sf"/>
</dbReference>
<dbReference type="CDD" id="cd07440">
    <property type="entry name" value="RGS"/>
    <property type="match status" value="1"/>
</dbReference>
<evidence type="ECO:0000259" key="2">
    <source>
        <dbReference type="PROSITE" id="PS50132"/>
    </source>
</evidence>
<feature type="region of interest" description="Disordered" evidence="1">
    <location>
        <begin position="39"/>
        <end position="62"/>
    </location>
</feature>
<dbReference type="PANTHER" id="PTHR10845:SF267">
    <property type="entry name" value="REGULATOR OF G PROTEIN SIGNALING DOMAIN PROTEIN (AFU_ORTHOLOGUE AFUA_6G06860)"/>
    <property type="match status" value="1"/>
</dbReference>
<evidence type="ECO:0000256" key="1">
    <source>
        <dbReference type="SAM" id="MobiDB-lite"/>
    </source>
</evidence>
<name>A0A8E2ECB0_9PEZI</name>
<feature type="domain" description="RGS" evidence="2">
    <location>
        <begin position="114"/>
        <end position="229"/>
    </location>
</feature>
<dbReference type="SUPFAM" id="SSF48097">
    <property type="entry name" value="Regulator of G-protein signaling, RGS"/>
    <property type="match status" value="1"/>
</dbReference>
<feature type="compositionally biased region" description="Low complexity" evidence="1">
    <location>
        <begin position="298"/>
        <end position="311"/>
    </location>
</feature>
<feature type="non-terminal residue" evidence="3">
    <location>
        <position position="1"/>
    </location>
</feature>
<feature type="compositionally biased region" description="Polar residues" evidence="1">
    <location>
        <begin position="263"/>
        <end position="274"/>
    </location>
</feature>
<proteinExistence type="predicted"/>
<dbReference type="OrthoDB" id="10266999at2759"/>
<dbReference type="SMART" id="SM00315">
    <property type="entry name" value="RGS"/>
    <property type="match status" value="1"/>
</dbReference>
<protein>
    <submittedName>
        <fullName evidence="3">Regulator of G protein signaling</fullName>
    </submittedName>
</protein>
<sequence>VKFCSCPEFDEKNRTSASRVYRELWNSVMSSRKFGAPTLSIRTSSTDSSPRSSSAYDSEADDEGNVTMAEYIPSRPLTVAIPKSYVSGPYCPRRPNLSEILANTAPPPWTLSAFMAYLSQNHCLETLEFTMDASRYRKHYSKMANRTPGSPISPLSDECTYVKMLWQRLLDAYIAPNGPREVNLPSDVRDSLLSLSNPYVPPPPSTLDPAVSKIYELMEESVLVPFLNSICPQTAHPDSSYDNSGDALMTSQTRSYDDRNMFGRNSASMSPHQRSSAPSSLNSNSMHNRAFAHTRFASGPPTTSSSSSPSSRVLPSYGGSSDVLTDDSGSASSPSGLDDPMTPPTTPPMSDYSNFGSYYEGGAQSANGGTPSPKASRGEHSMGLAGATKDGWKRVSSKLWPRKRSGGALREDDQGAVDGGLF</sequence>
<dbReference type="PANTHER" id="PTHR10845">
    <property type="entry name" value="REGULATOR OF G PROTEIN SIGNALING"/>
    <property type="match status" value="1"/>
</dbReference>
<dbReference type="Pfam" id="PF00615">
    <property type="entry name" value="RGS"/>
    <property type="match status" value="1"/>
</dbReference>
<dbReference type="AlphaFoldDB" id="A0A8E2ECB0"/>
<evidence type="ECO:0000313" key="3">
    <source>
        <dbReference type="EMBL" id="OCK81131.1"/>
    </source>
</evidence>
<dbReference type="InterPro" id="IPR044926">
    <property type="entry name" value="RGS_subdomain_2"/>
</dbReference>
<dbReference type="PROSITE" id="PS50132">
    <property type="entry name" value="RGS"/>
    <property type="match status" value="1"/>
</dbReference>
<evidence type="ECO:0000313" key="4">
    <source>
        <dbReference type="Proteomes" id="UP000250266"/>
    </source>
</evidence>
<dbReference type="Proteomes" id="UP000250266">
    <property type="component" value="Unassembled WGS sequence"/>
</dbReference>
<feature type="compositionally biased region" description="Low complexity" evidence="1">
    <location>
        <begin position="275"/>
        <end position="285"/>
    </location>
</feature>
<dbReference type="Gene3D" id="1.10.167.10">
    <property type="entry name" value="Regulator of G-protein Signalling 4, domain 2"/>
    <property type="match status" value="1"/>
</dbReference>
<dbReference type="InterPro" id="IPR016137">
    <property type="entry name" value="RGS"/>
</dbReference>
<reference evidence="3 4" key="1">
    <citation type="journal article" date="2016" name="Nat. Commun.">
        <title>Ectomycorrhizal ecology is imprinted in the genome of the dominant symbiotic fungus Cenococcum geophilum.</title>
        <authorList>
            <consortium name="DOE Joint Genome Institute"/>
            <person name="Peter M."/>
            <person name="Kohler A."/>
            <person name="Ohm R.A."/>
            <person name="Kuo A."/>
            <person name="Krutzmann J."/>
            <person name="Morin E."/>
            <person name="Arend M."/>
            <person name="Barry K.W."/>
            <person name="Binder M."/>
            <person name="Choi C."/>
            <person name="Clum A."/>
            <person name="Copeland A."/>
            <person name="Grisel N."/>
            <person name="Haridas S."/>
            <person name="Kipfer T."/>
            <person name="LaButti K."/>
            <person name="Lindquist E."/>
            <person name="Lipzen A."/>
            <person name="Maire R."/>
            <person name="Meier B."/>
            <person name="Mihaltcheva S."/>
            <person name="Molinier V."/>
            <person name="Murat C."/>
            <person name="Poggeler S."/>
            <person name="Quandt C.A."/>
            <person name="Sperisen C."/>
            <person name="Tritt A."/>
            <person name="Tisserant E."/>
            <person name="Crous P.W."/>
            <person name="Henrissat B."/>
            <person name="Nehls U."/>
            <person name="Egli S."/>
            <person name="Spatafora J.W."/>
            <person name="Grigoriev I.V."/>
            <person name="Martin F.M."/>
        </authorList>
    </citation>
    <scope>NUCLEOTIDE SEQUENCE [LARGE SCALE GENOMIC DNA]</scope>
    <source>
        <strain evidence="3 4">CBS 459.81</strain>
    </source>
</reference>
<feature type="compositionally biased region" description="Low complexity" evidence="1">
    <location>
        <begin position="40"/>
        <end position="57"/>
    </location>
</feature>
<organism evidence="3 4">
    <name type="scientific">Lepidopterella palustris CBS 459.81</name>
    <dbReference type="NCBI Taxonomy" id="1314670"/>
    <lineage>
        <taxon>Eukaryota</taxon>
        <taxon>Fungi</taxon>
        <taxon>Dikarya</taxon>
        <taxon>Ascomycota</taxon>
        <taxon>Pezizomycotina</taxon>
        <taxon>Dothideomycetes</taxon>
        <taxon>Pleosporomycetidae</taxon>
        <taxon>Mytilinidiales</taxon>
        <taxon>Argynnaceae</taxon>
        <taxon>Lepidopterella</taxon>
    </lineage>
</organism>
<accession>A0A8E2ECB0</accession>
<feature type="region of interest" description="Disordered" evidence="1">
    <location>
        <begin position="254"/>
        <end position="422"/>
    </location>
</feature>